<protein>
    <recommendedName>
        <fullName evidence="3">DUF6535 domain-containing protein</fullName>
    </recommendedName>
</protein>
<feature type="transmembrane region" description="Helical" evidence="2">
    <location>
        <begin position="180"/>
        <end position="203"/>
    </location>
</feature>
<dbReference type="EMBL" id="NHTK01005624">
    <property type="protein sequence ID" value="PPQ75952.1"/>
    <property type="molecule type" value="Genomic_DNA"/>
</dbReference>
<comment type="caution">
    <text evidence="4">The sequence shown here is derived from an EMBL/GenBank/DDBJ whole genome shotgun (WGS) entry which is preliminary data.</text>
</comment>
<evidence type="ECO:0000313" key="4">
    <source>
        <dbReference type="EMBL" id="PPQ75952.1"/>
    </source>
</evidence>
<feature type="domain" description="DUF6535" evidence="3">
    <location>
        <begin position="86"/>
        <end position="260"/>
    </location>
</feature>
<keyword evidence="2" id="KW-0472">Membrane</keyword>
<feature type="compositionally biased region" description="Polar residues" evidence="1">
    <location>
        <begin position="666"/>
        <end position="686"/>
    </location>
</feature>
<sequence>SRRATFAPTPGPEPRQTPPIPSVPTPNRTHHPKRKAPLRRKTQKGPATDGQCEFNGTDYPKWLGFDPQKPGSSFKYPFPGVDGDPWEGAMHMMNEHDDDKCDAWNDEIQNLLIFSGLFSAVVTAFAVETQKLLEADPQINTVLLLEQLNKHFLSNTTITEQLAAPFQDQQPNGQTFRINCLMFSSLIISLGTALVGIIVLQWVRSLRNLESAYDRDGISMREARHKAFEDWGVPSIISYLPVSLGVSFIIFLAALVDFLQSMDPVVASIIGTLVAIIIFFLLVTTVLPALHIFFYENPFPLCAYQSAQSLILCRLFKRFKKAKEWTGISSKLYERTKRDGTNDRWLKDSLVGIFRRFNSAQAFRLAYLCLQSIPKDVAKNINLRWSIVSEVIGDSKELATIGRHMMHSIEAKGSLSSVASSEFFSLLLLLWNNRLGPDFVLHRAELNFRCMQTFSNLPEYQQLIDLWWHKSASELSLADESKHWRPYLTTFLTALQSTPTFDDVKRPLAFSLFWKLLASRIRARNVTASSAEGSPVEKTSDPDSIAVVQDCLRILTSWLQKIQDLPESQYHIVDKNGTLRYCLQPMFDYNVFTVDVANTSIIERPSSFLTFLDIFIDPKNTRLKQGWDDAIEHAWAEKWDDFLIESHLHVKYFELLKNKKAFNQMTSEPDSISDLGRTSPSGSYNHMRTESPESQTHHDFRTLHGHSHSEQLEVRIDAPDPTVSFAPPVAPTTPGLSYASPVPTRLPSTTTLQEGGRVMELHPLLSADTPDPFDDRDSGPPQVP</sequence>
<keyword evidence="2" id="KW-1133">Transmembrane helix</keyword>
<dbReference type="InParanoid" id="A0A409WBQ4"/>
<feature type="region of interest" description="Disordered" evidence="1">
    <location>
        <begin position="1"/>
        <end position="54"/>
    </location>
</feature>
<evidence type="ECO:0000259" key="3">
    <source>
        <dbReference type="Pfam" id="PF20153"/>
    </source>
</evidence>
<dbReference type="Pfam" id="PF20153">
    <property type="entry name" value="DUF6535"/>
    <property type="match status" value="1"/>
</dbReference>
<gene>
    <name evidence="4" type="ORF">CVT24_000130</name>
</gene>
<feature type="compositionally biased region" description="Pro residues" evidence="1">
    <location>
        <begin position="9"/>
        <end position="24"/>
    </location>
</feature>
<feature type="transmembrane region" description="Helical" evidence="2">
    <location>
        <begin position="236"/>
        <end position="259"/>
    </location>
</feature>
<evidence type="ECO:0000256" key="2">
    <source>
        <dbReference type="SAM" id="Phobius"/>
    </source>
</evidence>
<evidence type="ECO:0000256" key="1">
    <source>
        <dbReference type="SAM" id="MobiDB-lite"/>
    </source>
</evidence>
<feature type="non-terminal residue" evidence="4">
    <location>
        <position position="1"/>
    </location>
</feature>
<dbReference type="AlphaFoldDB" id="A0A409WBQ4"/>
<feature type="compositionally biased region" description="Basic and acidic residues" evidence="1">
    <location>
        <begin position="687"/>
        <end position="699"/>
    </location>
</feature>
<keyword evidence="2" id="KW-0812">Transmembrane</keyword>
<feature type="region of interest" description="Disordered" evidence="1">
    <location>
        <begin position="666"/>
        <end position="699"/>
    </location>
</feature>
<feature type="transmembrane region" description="Helical" evidence="2">
    <location>
        <begin position="266"/>
        <end position="294"/>
    </location>
</feature>
<dbReference type="Proteomes" id="UP000284842">
    <property type="component" value="Unassembled WGS sequence"/>
</dbReference>
<name>A0A409WBQ4_9AGAR</name>
<keyword evidence="5" id="KW-1185">Reference proteome</keyword>
<reference evidence="4 5" key="1">
    <citation type="journal article" date="2018" name="Evol. Lett.">
        <title>Horizontal gene cluster transfer increased hallucinogenic mushroom diversity.</title>
        <authorList>
            <person name="Reynolds H.T."/>
            <person name="Vijayakumar V."/>
            <person name="Gluck-Thaler E."/>
            <person name="Korotkin H.B."/>
            <person name="Matheny P.B."/>
            <person name="Slot J.C."/>
        </authorList>
    </citation>
    <scope>NUCLEOTIDE SEQUENCE [LARGE SCALE GENOMIC DNA]</scope>
    <source>
        <strain evidence="4 5">2629</strain>
    </source>
</reference>
<feature type="region of interest" description="Disordered" evidence="1">
    <location>
        <begin position="731"/>
        <end position="750"/>
    </location>
</feature>
<dbReference type="InterPro" id="IPR045338">
    <property type="entry name" value="DUF6535"/>
</dbReference>
<accession>A0A409WBQ4</accession>
<evidence type="ECO:0000313" key="5">
    <source>
        <dbReference type="Proteomes" id="UP000284842"/>
    </source>
</evidence>
<organism evidence="4 5">
    <name type="scientific">Panaeolus cyanescens</name>
    <dbReference type="NCBI Taxonomy" id="181874"/>
    <lineage>
        <taxon>Eukaryota</taxon>
        <taxon>Fungi</taxon>
        <taxon>Dikarya</taxon>
        <taxon>Basidiomycota</taxon>
        <taxon>Agaricomycotina</taxon>
        <taxon>Agaricomycetes</taxon>
        <taxon>Agaricomycetidae</taxon>
        <taxon>Agaricales</taxon>
        <taxon>Agaricineae</taxon>
        <taxon>Galeropsidaceae</taxon>
        <taxon>Panaeolus</taxon>
    </lineage>
</organism>
<proteinExistence type="predicted"/>
<feature type="region of interest" description="Disordered" evidence="1">
    <location>
        <begin position="764"/>
        <end position="784"/>
    </location>
</feature>
<feature type="compositionally biased region" description="Basic residues" evidence="1">
    <location>
        <begin position="28"/>
        <end position="43"/>
    </location>
</feature>
<dbReference type="OrthoDB" id="3221808at2759"/>